<dbReference type="SUPFAM" id="SSF48317">
    <property type="entry name" value="Acid phosphatase/Vanadium-dependent haloperoxidase"/>
    <property type="match status" value="1"/>
</dbReference>
<feature type="transmembrane region" description="Helical" evidence="1">
    <location>
        <begin position="213"/>
        <end position="230"/>
    </location>
</feature>
<organism evidence="3 4">
    <name type="scientific">Lysobacter arenosi</name>
    <dbReference type="NCBI Taxonomy" id="2795387"/>
    <lineage>
        <taxon>Bacteria</taxon>
        <taxon>Pseudomonadati</taxon>
        <taxon>Pseudomonadota</taxon>
        <taxon>Gammaproteobacteria</taxon>
        <taxon>Lysobacterales</taxon>
        <taxon>Lysobacteraceae</taxon>
        <taxon>Lysobacter</taxon>
    </lineage>
</organism>
<dbReference type="Proteomes" id="UP000663400">
    <property type="component" value="Chromosome"/>
</dbReference>
<keyword evidence="1" id="KW-0812">Transmembrane</keyword>
<keyword evidence="1" id="KW-1133">Transmembrane helix</keyword>
<feature type="domain" description="Phosphatidic acid phosphatase type 2/haloperoxidase" evidence="2">
    <location>
        <begin position="102"/>
        <end position="233"/>
    </location>
</feature>
<keyword evidence="1" id="KW-0472">Membrane</keyword>
<feature type="transmembrane region" description="Helical" evidence="1">
    <location>
        <begin position="101"/>
        <end position="119"/>
    </location>
</feature>
<dbReference type="InterPro" id="IPR000326">
    <property type="entry name" value="PAP2/HPO"/>
</dbReference>
<dbReference type="EMBL" id="CP071517">
    <property type="protein sequence ID" value="QSX76681.1"/>
    <property type="molecule type" value="Genomic_DNA"/>
</dbReference>
<dbReference type="InterPro" id="IPR036938">
    <property type="entry name" value="PAP2/HPO_sf"/>
</dbReference>
<evidence type="ECO:0000313" key="3">
    <source>
        <dbReference type="EMBL" id="QSX76681.1"/>
    </source>
</evidence>
<name>A0ABX7RGT0_9GAMM</name>
<evidence type="ECO:0000313" key="4">
    <source>
        <dbReference type="Proteomes" id="UP000663400"/>
    </source>
</evidence>
<evidence type="ECO:0000256" key="1">
    <source>
        <dbReference type="SAM" id="Phobius"/>
    </source>
</evidence>
<evidence type="ECO:0000259" key="2">
    <source>
        <dbReference type="Pfam" id="PF01569"/>
    </source>
</evidence>
<feature type="transmembrane region" description="Helical" evidence="1">
    <location>
        <begin position="182"/>
        <end position="201"/>
    </location>
</feature>
<feature type="transmembrane region" description="Helical" evidence="1">
    <location>
        <begin position="20"/>
        <end position="38"/>
    </location>
</feature>
<protein>
    <submittedName>
        <fullName evidence="3">Phosphatase PAP2 family protein</fullName>
    </submittedName>
</protein>
<accession>A0ABX7RGT0</accession>
<dbReference type="Pfam" id="PF01569">
    <property type="entry name" value="PAP2"/>
    <property type="match status" value="1"/>
</dbReference>
<keyword evidence="4" id="KW-1185">Reference proteome</keyword>
<sequence length="252" mass="28242">MLRLAPGQGGPGPRFFLIHAWLPLIAFAAMVLWTMVFGGDQWLADRMYAWQGSHWQLRHDFVTEQLIHRLGRDISTMAWLTVLAAWIVARARPGWGSLRRPLAYLLVSVAVSTALVAWVKSWSNMDCPWDLVRYGGAREYVGLFAMRPLGLSRGACFPAGHASGGYAWLALYFFLWSVRPRLRWLGLAVGGGMGLVFGFSQQLRGAHFLSHDLWTLAICWATALGLFLWFRRRLVVTESAAVPARISAEAAR</sequence>
<feature type="transmembrane region" description="Helical" evidence="1">
    <location>
        <begin position="157"/>
        <end position="175"/>
    </location>
</feature>
<dbReference type="CDD" id="cd03396">
    <property type="entry name" value="PAP2_like_6"/>
    <property type="match status" value="1"/>
</dbReference>
<proteinExistence type="predicted"/>
<reference evidence="3 4" key="1">
    <citation type="submission" date="2021-02" db="EMBL/GenBank/DDBJ databases">
        <title>Lysobacter arenosi sp. nov., isolated from soil of gangwondo yeongwol, south Korea.</title>
        <authorList>
            <person name="Kim K.R."/>
            <person name="Kim K.H."/>
            <person name="Jeon C.O."/>
        </authorList>
    </citation>
    <scope>NUCLEOTIDE SEQUENCE [LARGE SCALE GENOMIC DNA]</scope>
    <source>
        <strain evidence="3 4">R7</strain>
    </source>
</reference>
<gene>
    <name evidence="3" type="ORF">HIV01_003285</name>
</gene>